<dbReference type="EMBL" id="BPLQ01008136">
    <property type="protein sequence ID" value="GIY35102.1"/>
    <property type="molecule type" value="Genomic_DNA"/>
</dbReference>
<comment type="caution">
    <text evidence="1">The sequence shown here is derived from an EMBL/GenBank/DDBJ whole genome shotgun (WGS) entry which is preliminary data.</text>
</comment>
<proteinExistence type="predicted"/>
<gene>
    <name evidence="1" type="ORF">CDAR_99731</name>
</gene>
<sequence length="119" mass="13135">MVLGRYGLDGHPFCGGLKSRPLTTWSWDDSLDGRPSCNVIYFVTTCFRCVTASNAPSSWEVEQFLFQVPFPRGVVGTVPRSSIRSFGTEIHSCRAPPTVTEDVRVRRHDVSADGAVSLE</sequence>
<protein>
    <submittedName>
        <fullName evidence="1">Uncharacterized protein</fullName>
    </submittedName>
</protein>
<reference evidence="1 2" key="1">
    <citation type="submission" date="2021-06" db="EMBL/GenBank/DDBJ databases">
        <title>Caerostris darwini draft genome.</title>
        <authorList>
            <person name="Kono N."/>
            <person name="Arakawa K."/>
        </authorList>
    </citation>
    <scope>NUCLEOTIDE SEQUENCE [LARGE SCALE GENOMIC DNA]</scope>
</reference>
<evidence type="ECO:0000313" key="2">
    <source>
        <dbReference type="Proteomes" id="UP001054837"/>
    </source>
</evidence>
<dbReference type="Proteomes" id="UP001054837">
    <property type="component" value="Unassembled WGS sequence"/>
</dbReference>
<organism evidence="1 2">
    <name type="scientific">Caerostris darwini</name>
    <dbReference type="NCBI Taxonomy" id="1538125"/>
    <lineage>
        <taxon>Eukaryota</taxon>
        <taxon>Metazoa</taxon>
        <taxon>Ecdysozoa</taxon>
        <taxon>Arthropoda</taxon>
        <taxon>Chelicerata</taxon>
        <taxon>Arachnida</taxon>
        <taxon>Araneae</taxon>
        <taxon>Araneomorphae</taxon>
        <taxon>Entelegynae</taxon>
        <taxon>Araneoidea</taxon>
        <taxon>Araneidae</taxon>
        <taxon>Caerostris</taxon>
    </lineage>
</organism>
<dbReference type="AlphaFoldDB" id="A0AAV4SRN5"/>
<accession>A0AAV4SRN5</accession>
<evidence type="ECO:0000313" key="1">
    <source>
        <dbReference type="EMBL" id="GIY35102.1"/>
    </source>
</evidence>
<name>A0AAV4SRN5_9ARAC</name>
<keyword evidence="2" id="KW-1185">Reference proteome</keyword>